<evidence type="ECO:0008006" key="4">
    <source>
        <dbReference type="Google" id="ProtNLM"/>
    </source>
</evidence>
<evidence type="ECO:0000256" key="1">
    <source>
        <dbReference type="ARBA" id="ARBA00001968"/>
    </source>
</evidence>
<keyword evidence="2" id="KW-0378">Hydrolase</keyword>
<evidence type="ECO:0000313" key="3">
    <source>
        <dbReference type="EMBL" id="KKL17200.1"/>
    </source>
</evidence>
<dbReference type="HAMAP" id="MF_00528">
    <property type="entry name" value="Maf"/>
    <property type="match status" value="1"/>
</dbReference>
<gene>
    <name evidence="3" type="ORF">LCGC14_2487950</name>
</gene>
<dbReference type="InterPro" id="IPR029001">
    <property type="entry name" value="ITPase-like_fam"/>
</dbReference>
<reference evidence="3" key="1">
    <citation type="journal article" date="2015" name="Nature">
        <title>Complex archaea that bridge the gap between prokaryotes and eukaryotes.</title>
        <authorList>
            <person name="Spang A."/>
            <person name="Saw J.H."/>
            <person name="Jorgensen S.L."/>
            <person name="Zaremba-Niedzwiedzka K."/>
            <person name="Martijn J."/>
            <person name="Lind A.E."/>
            <person name="van Eijk R."/>
            <person name="Schleper C."/>
            <person name="Guy L."/>
            <person name="Ettema T.J."/>
        </authorList>
    </citation>
    <scope>NUCLEOTIDE SEQUENCE</scope>
</reference>
<dbReference type="EMBL" id="LAZR01039353">
    <property type="protein sequence ID" value="KKL17200.1"/>
    <property type="molecule type" value="Genomic_DNA"/>
</dbReference>
<proteinExistence type="inferred from homology"/>
<dbReference type="PIRSF" id="PIRSF006305">
    <property type="entry name" value="Maf"/>
    <property type="match status" value="1"/>
</dbReference>
<dbReference type="SUPFAM" id="SSF52972">
    <property type="entry name" value="ITPase-like"/>
    <property type="match status" value="1"/>
</dbReference>
<dbReference type="GO" id="GO:0047429">
    <property type="term" value="F:nucleoside triphosphate diphosphatase activity"/>
    <property type="evidence" value="ECO:0007669"/>
    <property type="project" value="InterPro"/>
</dbReference>
<dbReference type="AlphaFoldDB" id="A0A0F9B6H6"/>
<comment type="caution">
    <text evidence="3">The sequence shown here is derived from an EMBL/GenBank/DDBJ whole genome shotgun (WGS) entry which is preliminary data.</text>
</comment>
<comment type="cofactor">
    <cofactor evidence="1">
        <name>a divalent metal cation</name>
        <dbReference type="ChEBI" id="CHEBI:60240"/>
    </cofactor>
</comment>
<dbReference type="Pfam" id="PF02545">
    <property type="entry name" value="Maf"/>
    <property type="match status" value="1"/>
</dbReference>
<accession>A0A0F9B6H6</accession>
<dbReference type="PANTHER" id="PTHR43213">
    <property type="entry name" value="BIFUNCTIONAL DTTP/UTP PYROPHOSPHATASE/METHYLTRANSFERASE PROTEIN-RELATED"/>
    <property type="match status" value="1"/>
</dbReference>
<dbReference type="NCBIfam" id="TIGR00172">
    <property type="entry name" value="maf"/>
    <property type="match status" value="1"/>
</dbReference>
<dbReference type="InterPro" id="IPR003697">
    <property type="entry name" value="Maf-like"/>
</dbReference>
<protein>
    <recommendedName>
        <fullName evidence="4">Maf-like protein</fullName>
    </recommendedName>
</protein>
<dbReference type="Gene3D" id="3.90.950.10">
    <property type="match status" value="1"/>
</dbReference>
<organism evidence="3">
    <name type="scientific">marine sediment metagenome</name>
    <dbReference type="NCBI Taxonomy" id="412755"/>
    <lineage>
        <taxon>unclassified sequences</taxon>
        <taxon>metagenomes</taxon>
        <taxon>ecological metagenomes</taxon>
    </lineage>
</organism>
<sequence length="203" mass="21845">MTRFPEFILASASPRRRDLLAGAGYRFEVVPPTLPEPVPTKALSDPAPLAEALAYFKARSVEQRAPDRVVLGADTIVSCRGEILGKAGDADEARRMLSALSGSTHSVITGLAVLAPGPGQFPRRYLASDTTSLVMRELSVEEIDGYVASGEWCDKAGAYAIQETADAFVERIDGSFSNVVGMPMELLERLLDVVARDMEGKDD</sequence>
<evidence type="ECO:0000256" key="2">
    <source>
        <dbReference type="ARBA" id="ARBA00022801"/>
    </source>
</evidence>
<name>A0A0F9B6H6_9ZZZZ</name>
<dbReference type="PANTHER" id="PTHR43213:SF5">
    <property type="entry name" value="BIFUNCTIONAL DTTP_UTP PYROPHOSPHATASE_METHYLTRANSFERASE PROTEIN-RELATED"/>
    <property type="match status" value="1"/>
</dbReference>
<dbReference type="CDD" id="cd00555">
    <property type="entry name" value="Maf"/>
    <property type="match status" value="1"/>
</dbReference>